<dbReference type="CDD" id="cd00609">
    <property type="entry name" value="AAT_like"/>
    <property type="match status" value="1"/>
</dbReference>
<keyword evidence="6" id="KW-1185">Reference proteome</keyword>
<dbReference type="EMBL" id="ALYF01000003">
    <property type="protein sequence ID" value="EJW21086.1"/>
    <property type="molecule type" value="Genomic_DNA"/>
</dbReference>
<comment type="cofactor">
    <cofactor evidence="1">
        <name>pyridoxal 5'-phosphate</name>
        <dbReference type="ChEBI" id="CHEBI:597326"/>
    </cofactor>
</comment>
<dbReference type="InterPro" id="IPR015422">
    <property type="entry name" value="PyrdxlP-dep_Trfase_small"/>
</dbReference>
<dbReference type="SUPFAM" id="SSF53383">
    <property type="entry name" value="PLP-dependent transferases"/>
    <property type="match status" value="1"/>
</dbReference>
<evidence type="ECO:0000256" key="3">
    <source>
        <dbReference type="ARBA" id="ARBA00022679"/>
    </source>
</evidence>
<dbReference type="GO" id="GO:0008483">
    <property type="term" value="F:transaminase activity"/>
    <property type="evidence" value="ECO:0007669"/>
    <property type="project" value="UniProtKB-KW"/>
</dbReference>
<evidence type="ECO:0000259" key="4">
    <source>
        <dbReference type="Pfam" id="PF00155"/>
    </source>
</evidence>
<evidence type="ECO:0000313" key="5">
    <source>
        <dbReference type="EMBL" id="EJW21086.1"/>
    </source>
</evidence>
<protein>
    <recommendedName>
        <fullName evidence="4">Aminotransferase class I/classII large domain-containing protein</fullName>
    </recommendedName>
</protein>
<dbReference type="OrthoDB" id="9813612at2"/>
<accession>J9DGU3</accession>
<dbReference type="PANTHER" id="PTHR42832">
    <property type="entry name" value="AMINO ACID AMINOTRANSFERASE"/>
    <property type="match status" value="1"/>
</dbReference>
<dbReference type="InterPro" id="IPR015424">
    <property type="entry name" value="PyrdxlP-dep_Trfase"/>
</dbReference>
<dbReference type="GO" id="GO:0030170">
    <property type="term" value="F:pyridoxal phosphate binding"/>
    <property type="evidence" value="ECO:0007669"/>
    <property type="project" value="InterPro"/>
</dbReference>
<evidence type="ECO:0000313" key="6">
    <source>
        <dbReference type="Proteomes" id="UP000004836"/>
    </source>
</evidence>
<keyword evidence="2" id="KW-0032">Aminotransferase</keyword>
<feature type="domain" description="Aminotransferase class I/classII large" evidence="4">
    <location>
        <begin position="37"/>
        <end position="396"/>
    </location>
</feature>
<name>J9DGU3_9PROT</name>
<dbReference type="PANTHER" id="PTHR42832:SF3">
    <property type="entry name" value="L-GLUTAMINE--4-(METHYLSULFANYL)-2-OXOBUTANOATE AMINOTRANSFERASE"/>
    <property type="match status" value="1"/>
</dbReference>
<evidence type="ECO:0000256" key="1">
    <source>
        <dbReference type="ARBA" id="ARBA00001933"/>
    </source>
</evidence>
<sequence length="410" mass="44522">MTPDDTAQNAVLAGLSESPFARLRALLDTPSTQSEHISLAVGSPRHKPPQFALDCLTDNLASYGDYPPINGIDSWQIAARDWLARRFGLAPEIYGAPHQVLPATGTREALFLAAQIAPDGPDKKFMAMPNPFYQLYAAAALSAGATPLYMNAVAETGFLPDPSSLSDDTLDQMRAVFMCSPANPQGAIADWAYLDQWLARAEKHNFLLIMDECYIDIFDRIYEASPPVSALNVAAKRPEGLKNLMVFHSLSKRSSLPGLRSGLSVGGENLMAQFLKLRMLAAPQSPIAAQKAAALCWADDDHVQENRSLYQAKIDLAENVFGANYGFYRPEGGFFLWLNVGDSEAVTKLLWEKGGIRVLPGTYLSAYLGAEAKGENPGAGYIRVALVGDMAEMKLALPRMHDILSAEGIK</sequence>
<dbReference type="Gene3D" id="3.90.1150.10">
    <property type="entry name" value="Aspartate Aminotransferase, domain 1"/>
    <property type="match status" value="1"/>
</dbReference>
<dbReference type="AlphaFoldDB" id="J9DGU3"/>
<dbReference type="InterPro" id="IPR015421">
    <property type="entry name" value="PyrdxlP-dep_Trfase_major"/>
</dbReference>
<dbReference type="PATRIC" id="fig|1220535.3.peg.879"/>
<gene>
    <name evidence="5" type="ORF">IMCC14465_08820</name>
</gene>
<dbReference type="InterPro" id="IPR050881">
    <property type="entry name" value="LL-DAP_aminotransferase"/>
</dbReference>
<dbReference type="Gene3D" id="3.40.640.10">
    <property type="entry name" value="Type I PLP-dependent aspartate aminotransferase-like (Major domain)"/>
    <property type="match status" value="1"/>
</dbReference>
<comment type="caution">
    <text evidence="5">The sequence shown here is derived from an EMBL/GenBank/DDBJ whole genome shotgun (WGS) entry which is preliminary data.</text>
</comment>
<proteinExistence type="predicted"/>
<dbReference type="Pfam" id="PF00155">
    <property type="entry name" value="Aminotran_1_2"/>
    <property type="match status" value="1"/>
</dbReference>
<dbReference type="eggNOG" id="COG0436">
    <property type="taxonomic scope" value="Bacteria"/>
</dbReference>
<keyword evidence="3" id="KW-0808">Transferase</keyword>
<reference evidence="5 6" key="1">
    <citation type="journal article" date="2012" name="J. Bacteriol.">
        <title>Genome Sequence of Strain IMCC14465, Isolated from the East Sea, Belonging to the PS1 Clade of Alphaproteobacteria.</title>
        <authorList>
            <person name="Yang S.J."/>
            <person name="Kang I."/>
            <person name="Cho J.C."/>
        </authorList>
    </citation>
    <scope>NUCLEOTIDE SEQUENCE [LARGE SCALE GENOMIC DNA]</scope>
    <source>
        <strain evidence="5 6">IMCC14465</strain>
    </source>
</reference>
<organism evidence="5 6">
    <name type="scientific">alpha proteobacterium IMCC14465</name>
    <dbReference type="NCBI Taxonomy" id="1220535"/>
    <lineage>
        <taxon>Bacteria</taxon>
        <taxon>Pseudomonadati</taxon>
        <taxon>Pseudomonadota</taxon>
        <taxon>Alphaproteobacteria</taxon>
        <taxon>PS1 clade</taxon>
    </lineage>
</organism>
<dbReference type="STRING" id="1220535.IMCC14465_08820"/>
<evidence type="ECO:0000256" key="2">
    <source>
        <dbReference type="ARBA" id="ARBA00022576"/>
    </source>
</evidence>
<dbReference type="InterPro" id="IPR004839">
    <property type="entry name" value="Aminotransferase_I/II_large"/>
</dbReference>
<dbReference type="Proteomes" id="UP000004836">
    <property type="component" value="Unassembled WGS sequence"/>
</dbReference>